<dbReference type="Gene3D" id="1.10.340.30">
    <property type="entry name" value="Hypothetical protein, domain 2"/>
    <property type="match status" value="1"/>
</dbReference>
<dbReference type="GO" id="GO:0032993">
    <property type="term" value="C:protein-DNA complex"/>
    <property type="evidence" value="ECO:0007669"/>
    <property type="project" value="TreeGrafter"/>
</dbReference>
<evidence type="ECO:0000256" key="2">
    <source>
        <dbReference type="ARBA" id="ARBA00010817"/>
    </source>
</evidence>
<dbReference type="Pfam" id="PF00730">
    <property type="entry name" value="HhH-GPD"/>
    <property type="match status" value="1"/>
</dbReference>
<dbReference type="InterPro" id="IPR011257">
    <property type="entry name" value="DNA_glycosylase"/>
</dbReference>
<comment type="catalytic activity">
    <reaction evidence="1">
        <text>Hydrolysis of alkylated DNA, releasing 3-methyladenine, 3-methylguanine, 7-methylguanine and 7-methyladenine.</text>
        <dbReference type="EC" id="3.2.2.21"/>
    </reaction>
</comment>
<evidence type="ECO:0000256" key="3">
    <source>
        <dbReference type="ARBA" id="ARBA00012000"/>
    </source>
</evidence>
<evidence type="ECO:0000313" key="8">
    <source>
        <dbReference type="Proteomes" id="UP000199345"/>
    </source>
</evidence>
<dbReference type="OrthoDB" id="9811249at2"/>
<keyword evidence="4" id="KW-0227">DNA damage</keyword>
<feature type="domain" description="HhH-GPD" evidence="6">
    <location>
        <begin position="47"/>
        <end position="199"/>
    </location>
</feature>
<sequence>MMPDYWLQATQELAARDAVMRDLIQCYDDVALKSRGDAFCTLARSIVGQQISVKAAESVWQKFQKAIPDMTPHAIHDADDSMLRACGLSLRKISYLKDLSRHFREDMLDVSAWEAADDEALIAQLVRIKGIGRWTAEMFLIFHMLRPDVLPLDDIGLQRAICRHYFDNQSVNKQDMRKLAERWQPWRSVATWYLWRSLDPLPVEY</sequence>
<dbReference type="SUPFAM" id="SSF48150">
    <property type="entry name" value="DNA-glycosylase"/>
    <property type="match status" value="1"/>
</dbReference>
<evidence type="ECO:0000256" key="5">
    <source>
        <dbReference type="ARBA" id="ARBA00023204"/>
    </source>
</evidence>
<dbReference type="GO" id="GO:0032131">
    <property type="term" value="F:alkylated DNA binding"/>
    <property type="evidence" value="ECO:0007669"/>
    <property type="project" value="TreeGrafter"/>
</dbReference>
<protein>
    <recommendedName>
        <fullName evidence="3">DNA-3-methyladenine glycosylase II</fullName>
        <ecNumber evidence="3">3.2.2.21</ecNumber>
    </recommendedName>
</protein>
<dbReference type="PANTHER" id="PTHR43003:SF5">
    <property type="entry name" value="DNA-3-METHYLADENINE GLYCOSYLASE"/>
    <property type="match status" value="1"/>
</dbReference>
<dbReference type="CDD" id="cd00056">
    <property type="entry name" value="ENDO3c"/>
    <property type="match status" value="1"/>
</dbReference>
<dbReference type="GO" id="GO:0006285">
    <property type="term" value="P:base-excision repair, AP site formation"/>
    <property type="evidence" value="ECO:0007669"/>
    <property type="project" value="TreeGrafter"/>
</dbReference>
<gene>
    <name evidence="7" type="ORF">SAMN05216326_104104</name>
</gene>
<comment type="similarity">
    <text evidence="2">Belongs to the alkylbase DNA glycosidase AlkA family.</text>
</comment>
<dbReference type="FunFam" id="1.10.340.30:FF:000004">
    <property type="entry name" value="DNA-3-methyladenine glycosylase II"/>
    <property type="match status" value="1"/>
</dbReference>
<dbReference type="EC" id="3.2.2.21" evidence="3"/>
<dbReference type="PANTHER" id="PTHR43003">
    <property type="entry name" value="DNA-3-METHYLADENINE GLYCOSYLASE"/>
    <property type="match status" value="1"/>
</dbReference>
<proteinExistence type="inferred from homology"/>
<dbReference type="GO" id="GO:0006307">
    <property type="term" value="P:DNA alkylation repair"/>
    <property type="evidence" value="ECO:0007669"/>
    <property type="project" value="TreeGrafter"/>
</dbReference>
<evidence type="ECO:0000259" key="6">
    <source>
        <dbReference type="SMART" id="SM00478"/>
    </source>
</evidence>
<dbReference type="GO" id="GO:0043916">
    <property type="term" value="F:DNA-7-methylguanine glycosylase activity"/>
    <property type="evidence" value="ECO:0007669"/>
    <property type="project" value="TreeGrafter"/>
</dbReference>
<evidence type="ECO:0000313" key="7">
    <source>
        <dbReference type="EMBL" id="SES81806.1"/>
    </source>
</evidence>
<keyword evidence="8" id="KW-1185">Reference proteome</keyword>
<dbReference type="GO" id="GO:0008725">
    <property type="term" value="F:DNA-3-methyladenine glycosylase activity"/>
    <property type="evidence" value="ECO:0007669"/>
    <property type="project" value="TreeGrafter"/>
</dbReference>
<dbReference type="Proteomes" id="UP000199345">
    <property type="component" value="Unassembled WGS sequence"/>
</dbReference>
<keyword evidence="5" id="KW-0234">DNA repair</keyword>
<organism evidence="7 8">
    <name type="scientific">Nitrosomonas marina</name>
    <dbReference type="NCBI Taxonomy" id="917"/>
    <lineage>
        <taxon>Bacteria</taxon>
        <taxon>Pseudomonadati</taxon>
        <taxon>Pseudomonadota</taxon>
        <taxon>Betaproteobacteria</taxon>
        <taxon>Nitrosomonadales</taxon>
        <taxon>Nitrosomonadaceae</taxon>
        <taxon>Nitrosomonas</taxon>
    </lineage>
</organism>
<dbReference type="InterPro" id="IPR051912">
    <property type="entry name" value="Alkylbase_DNA_Glycosylase/TA"/>
</dbReference>
<dbReference type="SMART" id="SM00478">
    <property type="entry name" value="ENDO3c"/>
    <property type="match status" value="1"/>
</dbReference>
<dbReference type="EMBL" id="FOIA01000004">
    <property type="protein sequence ID" value="SES81806.1"/>
    <property type="molecule type" value="Genomic_DNA"/>
</dbReference>
<dbReference type="Gene3D" id="1.10.1670.40">
    <property type="match status" value="1"/>
</dbReference>
<reference evidence="8" key="1">
    <citation type="submission" date="2016-10" db="EMBL/GenBank/DDBJ databases">
        <authorList>
            <person name="Varghese N."/>
            <person name="Submissions S."/>
        </authorList>
    </citation>
    <scope>NUCLEOTIDE SEQUENCE [LARGE SCALE GENOMIC DNA]</scope>
    <source>
        <strain evidence="8">Nm71</strain>
    </source>
</reference>
<name>A0A1H9ZJL1_9PROT</name>
<dbReference type="AlphaFoldDB" id="A0A1H9ZJL1"/>
<dbReference type="GO" id="GO:0005737">
    <property type="term" value="C:cytoplasm"/>
    <property type="evidence" value="ECO:0007669"/>
    <property type="project" value="TreeGrafter"/>
</dbReference>
<dbReference type="InterPro" id="IPR003265">
    <property type="entry name" value="HhH-GPD_domain"/>
</dbReference>
<evidence type="ECO:0000256" key="1">
    <source>
        <dbReference type="ARBA" id="ARBA00000086"/>
    </source>
</evidence>
<accession>A0A1H9ZJL1</accession>
<evidence type="ECO:0000256" key="4">
    <source>
        <dbReference type="ARBA" id="ARBA00022763"/>
    </source>
</evidence>